<dbReference type="AlphaFoldDB" id="A0A8H5CMK7"/>
<keyword evidence="3" id="KW-1185">Reference proteome</keyword>
<name>A0A8H5CMK7_9AGAR</name>
<accession>A0A8H5CMK7</accession>
<organism evidence="2 3">
    <name type="scientific">Tetrapyrgos nigripes</name>
    <dbReference type="NCBI Taxonomy" id="182062"/>
    <lineage>
        <taxon>Eukaryota</taxon>
        <taxon>Fungi</taxon>
        <taxon>Dikarya</taxon>
        <taxon>Basidiomycota</taxon>
        <taxon>Agaricomycotina</taxon>
        <taxon>Agaricomycetes</taxon>
        <taxon>Agaricomycetidae</taxon>
        <taxon>Agaricales</taxon>
        <taxon>Marasmiineae</taxon>
        <taxon>Marasmiaceae</taxon>
        <taxon>Tetrapyrgos</taxon>
    </lineage>
</organism>
<gene>
    <name evidence="2" type="ORF">D9758_016481</name>
</gene>
<feature type="compositionally biased region" description="Pro residues" evidence="1">
    <location>
        <begin position="223"/>
        <end position="240"/>
    </location>
</feature>
<feature type="compositionally biased region" description="Gly residues" evidence="1">
    <location>
        <begin position="106"/>
        <end position="118"/>
    </location>
</feature>
<proteinExistence type="predicted"/>
<evidence type="ECO:0000313" key="3">
    <source>
        <dbReference type="Proteomes" id="UP000559256"/>
    </source>
</evidence>
<feature type="region of interest" description="Disordered" evidence="1">
    <location>
        <begin position="1"/>
        <end position="21"/>
    </location>
</feature>
<feature type="compositionally biased region" description="Basic and acidic residues" evidence="1">
    <location>
        <begin position="121"/>
        <end position="135"/>
    </location>
</feature>
<dbReference type="Proteomes" id="UP000559256">
    <property type="component" value="Unassembled WGS sequence"/>
</dbReference>
<feature type="region of interest" description="Disordered" evidence="1">
    <location>
        <begin position="204"/>
        <end position="249"/>
    </location>
</feature>
<evidence type="ECO:0000313" key="2">
    <source>
        <dbReference type="EMBL" id="KAF5344539.1"/>
    </source>
</evidence>
<comment type="caution">
    <text evidence="2">The sequence shown here is derived from an EMBL/GenBank/DDBJ whole genome shotgun (WGS) entry which is preliminary data.</text>
</comment>
<reference evidence="2 3" key="1">
    <citation type="journal article" date="2020" name="ISME J.">
        <title>Uncovering the hidden diversity of litter-decomposition mechanisms in mushroom-forming fungi.</title>
        <authorList>
            <person name="Floudas D."/>
            <person name="Bentzer J."/>
            <person name="Ahren D."/>
            <person name="Johansson T."/>
            <person name="Persson P."/>
            <person name="Tunlid A."/>
        </authorList>
    </citation>
    <scope>NUCLEOTIDE SEQUENCE [LARGE SCALE GENOMIC DNA]</scope>
    <source>
        <strain evidence="2 3">CBS 291.85</strain>
    </source>
</reference>
<feature type="compositionally biased region" description="Pro residues" evidence="1">
    <location>
        <begin position="11"/>
        <end position="21"/>
    </location>
</feature>
<feature type="compositionally biased region" description="Low complexity" evidence="1">
    <location>
        <begin position="207"/>
        <end position="222"/>
    </location>
</feature>
<feature type="region of interest" description="Disordered" evidence="1">
    <location>
        <begin position="101"/>
        <end position="137"/>
    </location>
</feature>
<protein>
    <submittedName>
        <fullName evidence="2">Uncharacterized protein</fullName>
    </submittedName>
</protein>
<sequence>MPPRKTSSCPTPSPAPLPAPAPPADGNWDLYTGPLYLAQRPLRLTHLCPYISTFVSYLFHEETHKWLDVMVSSSLQPHSVRDMVGRVFGSRSGDLESYYADEAGGASRGGGEKLGSGSGEAEPHAPENEKTKENKPGLIAVWARDTLDLESKTLLPPLHLRPPLTLATPLAPRLALTLTTTTTTTAPSSFPASASEEKGLHPTIYLANTPTPTTYYPNASTNAPPPIPPLPPHNPPPRRLPPQSTFKTL</sequence>
<dbReference type="EMBL" id="JAACJM010000123">
    <property type="protein sequence ID" value="KAF5344539.1"/>
    <property type="molecule type" value="Genomic_DNA"/>
</dbReference>
<evidence type="ECO:0000256" key="1">
    <source>
        <dbReference type="SAM" id="MobiDB-lite"/>
    </source>
</evidence>
<dbReference type="OrthoDB" id="3027307at2759"/>